<gene>
    <name evidence="1" type="ORF">J1N35_001881</name>
</gene>
<keyword evidence="2" id="KW-1185">Reference proteome</keyword>
<dbReference type="PANTHER" id="PTHR48064:SF7">
    <property type="entry name" value="LEUCINE-RICH REPEAT-CONTAINING N-TERMINAL PLANT-TYPE DOMAIN-CONTAINING PROTEIN"/>
    <property type="match status" value="1"/>
</dbReference>
<proteinExistence type="predicted"/>
<evidence type="ECO:0000313" key="2">
    <source>
        <dbReference type="Proteomes" id="UP000828251"/>
    </source>
</evidence>
<dbReference type="InterPro" id="IPR053038">
    <property type="entry name" value="RLP_Defense"/>
</dbReference>
<accession>A0A9D4AMS4</accession>
<name>A0A9D4AMS4_9ROSI</name>
<dbReference type="PANTHER" id="PTHR48064">
    <property type="entry name" value="OS01G0750400 PROTEIN"/>
    <property type="match status" value="1"/>
</dbReference>
<dbReference type="Pfam" id="PF00560">
    <property type="entry name" value="LRR_1"/>
    <property type="match status" value="1"/>
</dbReference>
<dbReference type="InterPro" id="IPR001611">
    <property type="entry name" value="Leu-rich_rpt"/>
</dbReference>
<evidence type="ECO:0000313" key="1">
    <source>
        <dbReference type="EMBL" id="KAH1130503.1"/>
    </source>
</evidence>
<reference evidence="1 2" key="1">
    <citation type="journal article" date="2021" name="Plant Biotechnol. J.">
        <title>Multi-omics assisted identification of the key and species-specific regulatory components of drought-tolerant mechanisms in Gossypium stocksii.</title>
        <authorList>
            <person name="Yu D."/>
            <person name="Ke L."/>
            <person name="Zhang D."/>
            <person name="Wu Y."/>
            <person name="Sun Y."/>
            <person name="Mei J."/>
            <person name="Sun J."/>
            <person name="Sun Y."/>
        </authorList>
    </citation>
    <scope>NUCLEOTIDE SEQUENCE [LARGE SCALE GENOMIC DNA]</scope>
    <source>
        <strain evidence="2">cv. E1</strain>
        <tissue evidence="1">Leaf</tissue>
    </source>
</reference>
<comment type="caution">
    <text evidence="1">The sequence shown here is derived from an EMBL/GenBank/DDBJ whole genome shotgun (WGS) entry which is preliminary data.</text>
</comment>
<dbReference type="Gene3D" id="3.80.10.10">
    <property type="entry name" value="Ribonuclease Inhibitor"/>
    <property type="match status" value="1"/>
</dbReference>
<dbReference type="InterPro" id="IPR032675">
    <property type="entry name" value="LRR_dom_sf"/>
</dbReference>
<protein>
    <submittedName>
        <fullName evidence="1">Uncharacterized protein</fullName>
    </submittedName>
</protein>
<organism evidence="1 2">
    <name type="scientific">Gossypium stocksii</name>
    <dbReference type="NCBI Taxonomy" id="47602"/>
    <lineage>
        <taxon>Eukaryota</taxon>
        <taxon>Viridiplantae</taxon>
        <taxon>Streptophyta</taxon>
        <taxon>Embryophyta</taxon>
        <taxon>Tracheophyta</taxon>
        <taxon>Spermatophyta</taxon>
        <taxon>Magnoliopsida</taxon>
        <taxon>eudicotyledons</taxon>
        <taxon>Gunneridae</taxon>
        <taxon>Pentapetalae</taxon>
        <taxon>rosids</taxon>
        <taxon>malvids</taxon>
        <taxon>Malvales</taxon>
        <taxon>Malvaceae</taxon>
        <taxon>Malvoideae</taxon>
        <taxon>Gossypium</taxon>
    </lineage>
</organism>
<dbReference type="SUPFAM" id="SSF52058">
    <property type="entry name" value="L domain-like"/>
    <property type="match status" value="1"/>
</dbReference>
<dbReference type="OrthoDB" id="676979at2759"/>
<dbReference type="AlphaFoldDB" id="A0A9D4AMS4"/>
<dbReference type="EMBL" id="JAIQCV010000001">
    <property type="protein sequence ID" value="KAH1130503.1"/>
    <property type="molecule type" value="Genomic_DNA"/>
</dbReference>
<sequence>MVNNLTSISVMYLYANHLEGEIPFPSNFGQMPMLGFLRLQNNQLGGKIPPSLGYLVSLQRVSLENKLEGVIPSSLGNLEALIESLENTGTGWLSRVGKQRPSRTA</sequence>
<dbReference type="Proteomes" id="UP000828251">
    <property type="component" value="Unassembled WGS sequence"/>
</dbReference>